<evidence type="ECO:0000313" key="12">
    <source>
        <dbReference type="Proteomes" id="UP000635245"/>
    </source>
</evidence>
<dbReference type="Pfam" id="PF00553">
    <property type="entry name" value="CBM_2"/>
    <property type="match status" value="1"/>
</dbReference>
<evidence type="ECO:0000256" key="6">
    <source>
        <dbReference type="ARBA" id="ARBA00022840"/>
    </source>
</evidence>
<dbReference type="InterPro" id="IPR000719">
    <property type="entry name" value="Prot_kinase_dom"/>
</dbReference>
<dbReference type="EC" id="2.7.11.1" evidence="1"/>
<feature type="domain" description="CBM2" evidence="10">
    <location>
        <begin position="345"/>
        <end position="450"/>
    </location>
</feature>
<evidence type="ECO:0000256" key="7">
    <source>
        <dbReference type="PROSITE-ProRule" id="PRU10141"/>
    </source>
</evidence>
<dbReference type="GO" id="GO:0005975">
    <property type="term" value="P:carbohydrate metabolic process"/>
    <property type="evidence" value="ECO:0007669"/>
    <property type="project" value="InterPro"/>
</dbReference>
<evidence type="ECO:0000256" key="5">
    <source>
        <dbReference type="ARBA" id="ARBA00022777"/>
    </source>
</evidence>
<dbReference type="Gene3D" id="2.60.40.290">
    <property type="match status" value="1"/>
</dbReference>
<dbReference type="GO" id="GO:0004553">
    <property type="term" value="F:hydrolase activity, hydrolyzing O-glycosyl compounds"/>
    <property type="evidence" value="ECO:0007669"/>
    <property type="project" value="InterPro"/>
</dbReference>
<keyword evidence="5 11" id="KW-0418">Kinase</keyword>
<dbReference type="PROSITE" id="PS51173">
    <property type="entry name" value="CBM2"/>
    <property type="match status" value="1"/>
</dbReference>
<dbReference type="Gene3D" id="1.10.510.10">
    <property type="entry name" value="Transferase(Phosphotransferase) domain 1"/>
    <property type="match status" value="1"/>
</dbReference>
<dbReference type="InterPro" id="IPR001919">
    <property type="entry name" value="CBD2"/>
</dbReference>
<dbReference type="PROSITE" id="PS00108">
    <property type="entry name" value="PROTEIN_KINASE_ST"/>
    <property type="match status" value="1"/>
</dbReference>
<dbReference type="RefSeq" id="WP_200318938.1">
    <property type="nucleotide sequence ID" value="NZ_JAENJH010000003.1"/>
</dbReference>
<dbReference type="EMBL" id="JAENJH010000003">
    <property type="protein sequence ID" value="MBK1785941.1"/>
    <property type="molecule type" value="Genomic_DNA"/>
</dbReference>
<dbReference type="CDD" id="cd14014">
    <property type="entry name" value="STKc_PknB_like"/>
    <property type="match status" value="1"/>
</dbReference>
<evidence type="ECO:0000256" key="3">
    <source>
        <dbReference type="ARBA" id="ARBA00022679"/>
    </source>
</evidence>
<dbReference type="InterPro" id="IPR008271">
    <property type="entry name" value="Ser/Thr_kinase_AS"/>
</dbReference>
<dbReference type="InterPro" id="IPR011009">
    <property type="entry name" value="Kinase-like_dom_sf"/>
</dbReference>
<dbReference type="GO" id="GO:0030247">
    <property type="term" value="F:polysaccharide binding"/>
    <property type="evidence" value="ECO:0007669"/>
    <property type="project" value="UniProtKB-UniRule"/>
</dbReference>
<feature type="compositionally biased region" description="Polar residues" evidence="8">
    <location>
        <begin position="337"/>
        <end position="349"/>
    </location>
</feature>
<dbReference type="Gene3D" id="3.30.200.20">
    <property type="entry name" value="Phosphorylase Kinase, domain 1"/>
    <property type="match status" value="1"/>
</dbReference>
<evidence type="ECO:0000256" key="8">
    <source>
        <dbReference type="SAM" id="MobiDB-lite"/>
    </source>
</evidence>
<dbReference type="GO" id="GO:0004674">
    <property type="term" value="F:protein serine/threonine kinase activity"/>
    <property type="evidence" value="ECO:0007669"/>
    <property type="project" value="UniProtKB-KW"/>
</dbReference>
<dbReference type="InterPro" id="IPR012291">
    <property type="entry name" value="CBM2_carb-bd_dom_sf"/>
</dbReference>
<evidence type="ECO:0000259" key="9">
    <source>
        <dbReference type="PROSITE" id="PS50011"/>
    </source>
</evidence>
<protein>
    <recommendedName>
        <fullName evidence="1">non-specific serine/threonine protein kinase</fullName>
        <ecNumber evidence="1">2.7.11.1</ecNumber>
    </recommendedName>
</protein>
<feature type="binding site" evidence="7">
    <location>
        <position position="41"/>
    </location>
    <ligand>
        <name>ATP</name>
        <dbReference type="ChEBI" id="CHEBI:30616"/>
    </ligand>
</feature>
<dbReference type="SUPFAM" id="SSF49384">
    <property type="entry name" value="Carbohydrate-binding domain"/>
    <property type="match status" value="1"/>
</dbReference>
<sequence>MTEQGDLVAERYRLLAPIGRGGMGVVWRARDERLDRPVAVKVLLVDSGADEQAMRRAMREGRVAAKLRHPHAIMVHDVVEHDGKPCLVMEFLPAKSLAAVLAERGPLPADEIARLGAQVASALAAAHAEGIVHRDVKPANVLLADDGTAKIADFGISRAVGEATVTGAGLIAGTPAYLAPEVAAGGEASFASDVFSLGATLYAALEGRPPFGDDENPIALLRRIADGASVPPSRPGPLADVLSWLLRTEPGQRPEMATAHDALAAVAEGRSVSPPPARGATLVLPARGPRRRTVVAGAAGAALVAAGVVIGVLIGSPGEPSGEAAPSERPPVEPTAPESTAQSPTSESSLGCEARYTVTGSWPGGFQAEVTVRNTGAGSLTGWTVSWELSEGQTVTDAWNGELAREGSAVTVRNADWNAVVSEGGSVAFGFNGGTESAEVVRPSVSCSGD</sequence>
<name>A0A934QTG6_9PSEU</name>
<dbReference type="SMART" id="SM00637">
    <property type="entry name" value="CBD_II"/>
    <property type="match status" value="1"/>
</dbReference>
<proteinExistence type="predicted"/>
<dbReference type="PROSITE" id="PS00107">
    <property type="entry name" value="PROTEIN_KINASE_ATP"/>
    <property type="match status" value="1"/>
</dbReference>
<reference evidence="11" key="1">
    <citation type="submission" date="2020-12" db="EMBL/GenBank/DDBJ databases">
        <title>Prauserella sp. ASG 168, a novel actinomycete isolated from cave rock.</title>
        <authorList>
            <person name="Suriyachadkun C."/>
        </authorList>
    </citation>
    <scope>NUCLEOTIDE SEQUENCE</scope>
    <source>
        <strain evidence="11">ASG 168</strain>
    </source>
</reference>
<evidence type="ECO:0000256" key="2">
    <source>
        <dbReference type="ARBA" id="ARBA00022527"/>
    </source>
</evidence>
<dbReference type="InterPro" id="IPR008965">
    <property type="entry name" value="CBM2/CBM3_carb-bd_dom_sf"/>
</dbReference>
<accession>A0A934QTG6</accession>
<dbReference type="SUPFAM" id="SSF56112">
    <property type="entry name" value="Protein kinase-like (PK-like)"/>
    <property type="match status" value="1"/>
</dbReference>
<keyword evidence="6 7" id="KW-0067">ATP-binding</keyword>
<feature type="region of interest" description="Disordered" evidence="8">
    <location>
        <begin position="319"/>
        <end position="351"/>
    </location>
</feature>
<dbReference type="AlphaFoldDB" id="A0A934QTG6"/>
<gene>
    <name evidence="11" type="ORF">JHE00_16540</name>
</gene>
<evidence type="ECO:0000259" key="10">
    <source>
        <dbReference type="PROSITE" id="PS51173"/>
    </source>
</evidence>
<feature type="domain" description="Protein kinase" evidence="9">
    <location>
        <begin position="12"/>
        <end position="263"/>
    </location>
</feature>
<dbReference type="PANTHER" id="PTHR43289:SF6">
    <property type="entry name" value="SERINE_THREONINE-PROTEIN KINASE NEKL-3"/>
    <property type="match status" value="1"/>
</dbReference>
<comment type="caution">
    <text evidence="11">The sequence shown here is derived from an EMBL/GenBank/DDBJ whole genome shotgun (WGS) entry which is preliminary data.</text>
</comment>
<evidence type="ECO:0000256" key="1">
    <source>
        <dbReference type="ARBA" id="ARBA00012513"/>
    </source>
</evidence>
<dbReference type="InterPro" id="IPR017441">
    <property type="entry name" value="Protein_kinase_ATP_BS"/>
</dbReference>
<dbReference type="Pfam" id="PF00069">
    <property type="entry name" value="Pkinase"/>
    <property type="match status" value="1"/>
</dbReference>
<keyword evidence="12" id="KW-1185">Reference proteome</keyword>
<keyword evidence="3" id="KW-0808">Transferase</keyword>
<dbReference type="GO" id="GO:0005524">
    <property type="term" value="F:ATP binding"/>
    <property type="evidence" value="ECO:0007669"/>
    <property type="project" value="UniProtKB-UniRule"/>
</dbReference>
<dbReference type="PROSITE" id="PS50011">
    <property type="entry name" value="PROTEIN_KINASE_DOM"/>
    <property type="match status" value="1"/>
</dbReference>
<dbReference type="Proteomes" id="UP000635245">
    <property type="component" value="Unassembled WGS sequence"/>
</dbReference>
<keyword evidence="2" id="KW-0723">Serine/threonine-protein kinase</keyword>
<dbReference type="SMART" id="SM00220">
    <property type="entry name" value="S_TKc"/>
    <property type="match status" value="1"/>
</dbReference>
<dbReference type="PANTHER" id="PTHR43289">
    <property type="entry name" value="MITOGEN-ACTIVATED PROTEIN KINASE KINASE KINASE 20-RELATED"/>
    <property type="match status" value="1"/>
</dbReference>
<evidence type="ECO:0000256" key="4">
    <source>
        <dbReference type="ARBA" id="ARBA00022741"/>
    </source>
</evidence>
<organism evidence="11 12">
    <name type="scientific">Prauserella cavernicola</name>
    <dbReference type="NCBI Taxonomy" id="2800127"/>
    <lineage>
        <taxon>Bacteria</taxon>
        <taxon>Bacillati</taxon>
        <taxon>Actinomycetota</taxon>
        <taxon>Actinomycetes</taxon>
        <taxon>Pseudonocardiales</taxon>
        <taxon>Pseudonocardiaceae</taxon>
        <taxon>Prauserella</taxon>
    </lineage>
</organism>
<evidence type="ECO:0000313" key="11">
    <source>
        <dbReference type="EMBL" id="MBK1785941.1"/>
    </source>
</evidence>
<keyword evidence="4 7" id="KW-0547">Nucleotide-binding</keyword>